<feature type="domain" description="tRNA-specific 2-thiouridylase MnmA-like C-terminal" evidence="11">
    <location>
        <begin position="280"/>
        <end position="356"/>
    </location>
</feature>
<name>A0A419T3H7_9FIRM</name>
<feature type="binding site" evidence="10">
    <location>
        <begin position="11"/>
        <end position="18"/>
    </location>
    <ligand>
        <name>ATP</name>
        <dbReference type="ChEBI" id="CHEBI:30616"/>
    </ligand>
</feature>
<dbReference type="Proteomes" id="UP000284177">
    <property type="component" value="Unassembled WGS sequence"/>
</dbReference>
<dbReference type="CDD" id="cd01998">
    <property type="entry name" value="MnmA_TRMU-like"/>
    <property type="match status" value="1"/>
</dbReference>
<evidence type="ECO:0000256" key="8">
    <source>
        <dbReference type="ARBA" id="ARBA00051542"/>
    </source>
</evidence>
<evidence type="ECO:0000256" key="5">
    <source>
        <dbReference type="ARBA" id="ARBA00022840"/>
    </source>
</evidence>
<dbReference type="RefSeq" id="WP_120169070.1">
    <property type="nucleotide sequence ID" value="NZ_MCIB01000014.1"/>
</dbReference>
<keyword evidence="4 10" id="KW-0547">Nucleotide-binding</keyword>
<proteinExistence type="inferred from homology"/>
<dbReference type="Gene3D" id="2.40.30.10">
    <property type="entry name" value="Translation factors"/>
    <property type="match status" value="1"/>
</dbReference>
<dbReference type="Pfam" id="PF03054">
    <property type="entry name" value="tRNA_Me_trans"/>
    <property type="match status" value="1"/>
</dbReference>
<dbReference type="NCBIfam" id="TIGR00420">
    <property type="entry name" value="trmU"/>
    <property type="match status" value="1"/>
</dbReference>
<evidence type="ECO:0000313" key="13">
    <source>
        <dbReference type="EMBL" id="RKD31963.1"/>
    </source>
</evidence>
<evidence type="ECO:0000256" key="2">
    <source>
        <dbReference type="ARBA" id="ARBA00022679"/>
    </source>
</evidence>
<feature type="site" description="Interaction with tRNA" evidence="10">
    <location>
        <position position="127"/>
    </location>
</feature>
<protein>
    <recommendedName>
        <fullName evidence="10">tRNA-specific 2-thiouridylase MnmA</fullName>
        <ecNumber evidence="10">2.8.1.13</ecNumber>
    </recommendedName>
</protein>
<comment type="function">
    <text evidence="9 10">Catalyzes the 2-thiolation of uridine at the wobble position (U34) of tRNA, leading to the formation of s(2)U34.</text>
</comment>
<feature type="binding site" evidence="10">
    <location>
        <position position="126"/>
    </location>
    <ligand>
        <name>ATP</name>
        <dbReference type="ChEBI" id="CHEBI:30616"/>
    </ligand>
</feature>
<dbReference type="AlphaFoldDB" id="A0A419T3H7"/>
<accession>A0A419T3H7</accession>
<dbReference type="EC" id="2.8.1.13" evidence="10"/>
<dbReference type="PANTHER" id="PTHR11933:SF5">
    <property type="entry name" value="MITOCHONDRIAL TRNA-SPECIFIC 2-THIOURIDYLASE 1"/>
    <property type="match status" value="1"/>
</dbReference>
<comment type="similarity">
    <text evidence="10">Belongs to the MnmA/TRMU family.</text>
</comment>
<feature type="active site" description="Nucleophile" evidence="10">
    <location>
        <position position="102"/>
    </location>
</feature>
<dbReference type="Pfam" id="PF20259">
    <property type="entry name" value="tRNA_Me_trans_M"/>
    <property type="match status" value="1"/>
</dbReference>
<dbReference type="HAMAP" id="MF_00144">
    <property type="entry name" value="tRNA_thiouridyl_MnmA"/>
    <property type="match status" value="1"/>
</dbReference>
<dbReference type="FunFam" id="2.30.30.280:FF:000001">
    <property type="entry name" value="tRNA-specific 2-thiouridylase MnmA"/>
    <property type="match status" value="1"/>
</dbReference>
<evidence type="ECO:0000259" key="12">
    <source>
        <dbReference type="Pfam" id="PF20259"/>
    </source>
</evidence>
<evidence type="ECO:0000256" key="6">
    <source>
        <dbReference type="ARBA" id="ARBA00022884"/>
    </source>
</evidence>
<dbReference type="InterPro" id="IPR023382">
    <property type="entry name" value="MnmA-like_central_sf"/>
</dbReference>
<dbReference type="Pfam" id="PF20258">
    <property type="entry name" value="tRNA_Me_trans_C"/>
    <property type="match status" value="1"/>
</dbReference>
<dbReference type="GO" id="GO:0103016">
    <property type="term" value="F:tRNA-uridine 2-sulfurtransferase activity"/>
    <property type="evidence" value="ECO:0007669"/>
    <property type="project" value="UniProtKB-EC"/>
</dbReference>
<feature type="binding site" evidence="10">
    <location>
        <position position="37"/>
    </location>
    <ligand>
        <name>ATP</name>
        <dbReference type="ChEBI" id="CHEBI:30616"/>
    </ligand>
</feature>
<dbReference type="OrthoDB" id="9800696at2"/>
<dbReference type="InterPro" id="IPR014729">
    <property type="entry name" value="Rossmann-like_a/b/a_fold"/>
</dbReference>
<keyword evidence="5 10" id="KW-0067">ATP-binding</keyword>
<feature type="site" description="Interaction with tRNA" evidence="10">
    <location>
        <position position="340"/>
    </location>
</feature>
<comment type="subcellular location">
    <subcellularLocation>
        <location evidence="10">Cytoplasm</location>
    </subcellularLocation>
</comment>
<dbReference type="GO" id="GO:0005737">
    <property type="term" value="C:cytoplasm"/>
    <property type="evidence" value="ECO:0007669"/>
    <property type="project" value="UniProtKB-SubCell"/>
</dbReference>
<dbReference type="InterPro" id="IPR004506">
    <property type="entry name" value="MnmA-like"/>
</dbReference>
<keyword evidence="14" id="KW-1185">Reference proteome</keyword>
<evidence type="ECO:0000259" key="11">
    <source>
        <dbReference type="Pfam" id="PF20258"/>
    </source>
</evidence>
<dbReference type="PANTHER" id="PTHR11933">
    <property type="entry name" value="TRNA 5-METHYLAMINOMETHYL-2-THIOURIDYLATE -METHYLTRANSFERASE"/>
    <property type="match status" value="1"/>
</dbReference>
<keyword evidence="2 10" id="KW-0808">Transferase</keyword>
<dbReference type="GO" id="GO:0005524">
    <property type="term" value="F:ATP binding"/>
    <property type="evidence" value="ECO:0007669"/>
    <property type="project" value="UniProtKB-KW"/>
</dbReference>
<dbReference type="GO" id="GO:0002143">
    <property type="term" value="P:tRNA wobble position uridine thiolation"/>
    <property type="evidence" value="ECO:0007669"/>
    <property type="project" value="TreeGrafter"/>
</dbReference>
<dbReference type="GO" id="GO:0000049">
    <property type="term" value="F:tRNA binding"/>
    <property type="evidence" value="ECO:0007669"/>
    <property type="project" value="UniProtKB-KW"/>
</dbReference>
<dbReference type="InterPro" id="IPR046884">
    <property type="entry name" value="MnmA-like_central"/>
</dbReference>
<comment type="catalytic activity">
    <reaction evidence="8 10">
        <text>S-sulfanyl-L-cysteinyl-[protein] + uridine(34) in tRNA + AH2 + ATP = 2-thiouridine(34) in tRNA + L-cysteinyl-[protein] + A + AMP + diphosphate + H(+)</text>
        <dbReference type="Rhea" id="RHEA:47032"/>
        <dbReference type="Rhea" id="RHEA-COMP:10131"/>
        <dbReference type="Rhea" id="RHEA-COMP:11726"/>
        <dbReference type="Rhea" id="RHEA-COMP:11727"/>
        <dbReference type="Rhea" id="RHEA-COMP:11728"/>
        <dbReference type="ChEBI" id="CHEBI:13193"/>
        <dbReference type="ChEBI" id="CHEBI:15378"/>
        <dbReference type="ChEBI" id="CHEBI:17499"/>
        <dbReference type="ChEBI" id="CHEBI:29950"/>
        <dbReference type="ChEBI" id="CHEBI:30616"/>
        <dbReference type="ChEBI" id="CHEBI:33019"/>
        <dbReference type="ChEBI" id="CHEBI:61963"/>
        <dbReference type="ChEBI" id="CHEBI:65315"/>
        <dbReference type="ChEBI" id="CHEBI:87170"/>
        <dbReference type="ChEBI" id="CHEBI:456215"/>
        <dbReference type="EC" id="2.8.1.13"/>
    </reaction>
</comment>
<feature type="active site" description="Cysteine persulfide intermediate" evidence="10">
    <location>
        <position position="201"/>
    </location>
</feature>
<dbReference type="InterPro" id="IPR046885">
    <property type="entry name" value="MnmA-like_C"/>
</dbReference>
<keyword evidence="10" id="KW-0963">Cytoplasm</keyword>
<feature type="region of interest" description="Interaction with tRNA" evidence="10">
    <location>
        <begin position="150"/>
        <end position="152"/>
    </location>
</feature>
<evidence type="ECO:0000313" key="14">
    <source>
        <dbReference type="Proteomes" id="UP000284177"/>
    </source>
</evidence>
<sequence length="362" mass="41018">MKLDKNKVAVALSGGVDSTTTAYLLKKRGYELIGITMYLFDEYDKDGNNIKPKFIEDAKRAAKILDIPHYVVDYRDEFKSMVIDEFVNEYLSGRTPNPCVTCNRTIKFGKLLETAHSLGAYYIATGHYAKIWYDEKIKRYRIYRGKADMKDQAYVFYSLTQDQLKHIILPLGDFESKEEIRKIASEIDIKISKKSDSTGICFVPGEDYVSYLKSIKPDAIKEGNFVDIEGNVIGKHKGIVNYTIGQRRGLGINFGKPMFVINIDAEKNEVMLGDDKYTYSKGLIAKNVNFTLFDELKEDIRVEVKVCYWGWFLPATVSNLGDGKVKVIFDKKERAIAPGQSVVFYNGNEVIGGGVIESVIKE</sequence>
<comment type="caution">
    <text evidence="13">The sequence shown here is derived from an EMBL/GenBank/DDBJ whole genome shotgun (WGS) entry which is preliminary data.</text>
</comment>
<keyword evidence="3 10" id="KW-0819">tRNA processing</keyword>
<evidence type="ECO:0000256" key="9">
    <source>
        <dbReference type="ARBA" id="ARBA00056575"/>
    </source>
</evidence>
<dbReference type="SUPFAM" id="SSF52402">
    <property type="entry name" value="Adenine nucleotide alpha hydrolases-like"/>
    <property type="match status" value="1"/>
</dbReference>
<evidence type="ECO:0000256" key="4">
    <source>
        <dbReference type="ARBA" id="ARBA00022741"/>
    </source>
</evidence>
<evidence type="ECO:0000256" key="7">
    <source>
        <dbReference type="ARBA" id="ARBA00023157"/>
    </source>
</evidence>
<keyword evidence="1 10" id="KW-0820">tRNA-binding</keyword>
<comment type="caution">
    <text evidence="10">Lacks conserved residue(s) required for the propagation of feature annotation.</text>
</comment>
<evidence type="ECO:0000256" key="1">
    <source>
        <dbReference type="ARBA" id="ARBA00022555"/>
    </source>
</evidence>
<evidence type="ECO:0000256" key="10">
    <source>
        <dbReference type="HAMAP-Rule" id="MF_00144"/>
    </source>
</evidence>
<keyword evidence="6 10" id="KW-0694">RNA-binding</keyword>
<reference evidence="13 14" key="1">
    <citation type="submission" date="2016-08" db="EMBL/GenBank/DDBJ databases">
        <title>Novel Firmicutes and Novel Genomes.</title>
        <authorList>
            <person name="Poppleton D.I."/>
            <person name="Gribaldo S."/>
        </authorList>
    </citation>
    <scope>NUCLEOTIDE SEQUENCE [LARGE SCALE GENOMIC DNA]</scope>
    <source>
        <strain evidence="13 14">CTT3</strain>
    </source>
</reference>
<dbReference type="NCBIfam" id="NF001138">
    <property type="entry name" value="PRK00143.1"/>
    <property type="match status" value="1"/>
</dbReference>
<dbReference type="Gene3D" id="2.30.30.280">
    <property type="entry name" value="Adenine nucleotide alpha hydrolases-like domains"/>
    <property type="match status" value="1"/>
</dbReference>
<dbReference type="Gene3D" id="3.40.50.620">
    <property type="entry name" value="HUPs"/>
    <property type="match status" value="1"/>
</dbReference>
<organism evidence="13 14">
    <name type="scientific">Thermohalobacter berrensis</name>
    <dbReference type="NCBI Taxonomy" id="99594"/>
    <lineage>
        <taxon>Bacteria</taxon>
        <taxon>Bacillati</taxon>
        <taxon>Bacillota</taxon>
        <taxon>Tissierellia</taxon>
        <taxon>Tissierellales</taxon>
        <taxon>Thermohalobacteraceae</taxon>
        <taxon>Thermohalobacter</taxon>
    </lineage>
</organism>
<dbReference type="EMBL" id="MCIB01000014">
    <property type="protein sequence ID" value="RKD31963.1"/>
    <property type="molecule type" value="Genomic_DNA"/>
</dbReference>
<gene>
    <name evidence="10" type="primary">mnmA</name>
    <name evidence="13" type="ORF">BET03_11845</name>
</gene>
<keyword evidence="7" id="KW-1015">Disulfide bond</keyword>
<feature type="domain" description="tRNA-specific 2-thiouridylase MnmA-like central" evidence="12">
    <location>
        <begin position="219"/>
        <end position="273"/>
    </location>
</feature>
<evidence type="ECO:0000256" key="3">
    <source>
        <dbReference type="ARBA" id="ARBA00022694"/>
    </source>
</evidence>